<dbReference type="PRINTS" id="PR00480">
    <property type="entry name" value="ASTACIN"/>
</dbReference>
<name>A0A1I8E983_WUCBA</name>
<proteinExistence type="predicted"/>
<keyword evidence="7 12" id="KW-0482">Metalloprotease</keyword>
<dbReference type="AlphaFoldDB" id="A0A1I8E983"/>
<evidence type="ECO:0000256" key="7">
    <source>
        <dbReference type="ARBA" id="ARBA00023049"/>
    </source>
</evidence>
<protein>
    <recommendedName>
        <fullName evidence="13">Metalloendopeptidase</fullName>
        <ecNumber evidence="13">3.4.24.-</ecNumber>
    </recommendedName>
</protein>
<keyword evidence="8" id="KW-0865">Zymogen</keyword>
<evidence type="ECO:0000259" key="15">
    <source>
        <dbReference type="PROSITE" id="PS51670"/>
    </source>
</evidence>
<dbReference type="PANTHER" id="PTHR10127">
    <property type="entry name" value="DISCOIDIN, CUB, EGF, LAMININ , AND ZINC METALLOPROTEASE DOMAIN CONTAINING"/>
    <property type="match status" value="1"/>
</dbReference>
<evidence type="ECO:0000256" key="9">
    <source>
        <dbReference type="ARBA" id="ARBA00023157"/>
    </source>
</evidence>
<feature type="binding site" evidence="12">
    <location>
        <position position="193"/>
    </location>
    <ligand>
        <name>Zn(2+)</name>
        <dbReference type="ChEBI" id="CHEBI:29105"/>
        <note>catalytic</note>
    </ligand>
</feature>
<sequence>MHPVMALLPKCVYLLIIQFVLLLNSAIAIKLEDIINENGIDEETTLTDDDFAKAPEEEFNLTLLGIQIKSDPTMGNMTEGDIALPNFKGFIDYRNSRLERSAVRQFYRRWPNGEIPYAISSRYGPYSRSVIAKAMRKFHDISCVRFVPRVHNQHNDYLYIMPHDGCYSLVGRAGGRQLVSLEADCIQSGTIIHELMHAIGFFHEQSRPDRDEYIEIMWQNVMRGAEDQFDKQSLRHLDILSEPYDYSSIMHYGPYAFSGNGRRTIIALKPGAGEMGQRESLSKIDVRKINKLYSCSQKSRPKIIDENSIEDIAEVTRPIVPLKPTAECSDKSWRCIIWSLSIFDYCSNSKKIANDLCPKSCGTCTDQLINKPRTSTATPAAPPPPPPKTTKSEIETIILDLPSELPVEPYINTAQIRHVTTTTSNNAIVTTGKPTSLSTSSLEITTTTCRDLDYSCPILVRITDCDDFFPHYSMKIICPFSCGFCSDNNNDNNDNRNNNNNKTPKKSAKKCEDRGSYIACKLALFFDECDEKVNLCAKTCGAC</sequence>
<keyword evidence="10" id="KW-0325">Glycoprotein</keyword>
<evidence type="ECO:0000256" key="1">
    <source>
        <dbReference type="ARBA" id="ARBA00002657"/>
    </source>
</evidence>
<evidence type="ECO:0000256" key="3">
    <source>
        <dbReference type="ARBA" id="ARBA00022723"/>
    </source>
</evidence>
<keyword evidence="3 12" id="KW-0479">Metal-binding</keyword>
<evidence type="ECO:0000256" key="8">
    <source>
        <dbReference type="ARBA" id="ARBA00023145"/>
    </source>
</evidence>
<dbReference type="InterPro" id="IPR006026">
    <property type="entry name" value="Peptidase_Metallo"/>
</dbReference>
<dbReference type="STRING" id="6293.A0A1I8E983"/>
<evidence type="ECO:0000256" key="14">
    <source>
        <dbReference type="SAM" id="MobiDB-lite"/>
    </source>
</evidence>
<evidence type="ECO:0000256" key="5">
    <source>
        <dbReference type="ARBA" id="ARBA00022801"/>
    </source>
</evidence>
<feature type="active site" evidence="12">
    <location>
        <position position="194"/>
    </location>
</feature>
<comment type="cofactor">
    <cofactor evidence="12 13">
        <name>Zn(2+)</name>
        <dbReference type="ChEBI" id="CHEBI:29105"/>
    </cofactor>
    <text evidence="12 13">Binds 1 zinc ion per subunit.</text>
</comment>
<evidence type="ECO:0000256" key="12">
    <source>
        <dbReference type="PROSITE-ProRule" id="PRU01211"/>
    </source>
</evidence>
<dbReference type="WBParaSite" id="maker-PairedContig_1052-snap-gene-3.40-mRNA-1">
    <property type="protein sequence ID" value="maker-PairedContig_1052-snap-gene-3.40-mRNA-1"/>
    <property type="gene ID" value="maker-PairedContig_1052-snap-gene-3.40"/>
</dbReference>
<dbReference type="Pfam" id="PF01400">
    <property type="entry name" value="Astacin"/>
    <property type="match status" value="1"/>
</dbReference>
<keyword evidence="6 12" id="KW-0862">Zinc</keyword>
<evidence type="ECO:0000256" key="6">
    <source>
        <dbReference type="ARBA" id="ARBA00022833"/>
    </source>
</evidence>
<feature type="domain" description="ShKT" evidence="15">
    <location>
        <begin position="328"/>
        <end position="364"/>
    </location>
</feature>
<evidence type="ECO:0000256" key="13">
    <source>
        <dbReference type="RuleBase" id="RU361183"/>
    </source>
</evidence>
<evidence type="ECO:0000256" key="10">
    <source>
        <dbReference type="ARBA" id="ARBA00023180"/>
    </source>
</evidence>
<evidence type="ECO:0000259" key="16">
    <source>
        <dbReference type="PROSITE" id="PS51864"/>
    </source>
</evidence>
<reference evidence="17" key="1">
    <citation type="submission" date="2016-11" db="UniProtKB">
        <authorList>
            <consortium name="WormBaseParasite"/>
        </authorList>
    </citation>
    <scope>IDENTIFICATION</scope>
    <source>
        <strain evidence="17">pt0022</strain>
    </source>
</reference>
<evidence type="ECO:0000256" key="2">
    <source>
        <dbReference type="ARBA" id="ARBA00022670"/>
    </source>
</evidence>
<feature type="signal peptide" evidence="13">
    <location>
        <begin position="1"/>
        <end position="28"/>
    </location>
</feature>
<comment type="function">
    <text evidence="1">Metalloprotease.</text>
</comment>
<feature type="domain" description="Peptidase M12A" evidence="16">
    <location>
        <begin position="101"/>
        <end position="296"/>
    </location>
</feature>
<dbReference type="PANTHER" id="PTHR10127:SF818">
    <property type="entry name" value="ZINC METALLOPROTEINASE NAS-4"/>
    <property type="match status" value="1"/>
</dbReference>
<feature type="binding site" evidence="12">
    <location>
        <position position="203"/>
    </location>
    <ligand>
        <name>Zn(2+)</name>
        <dbReference type="ChEBI" id="CHEBI:29105"/>
        <note>catalytic</note>
    </ligand>
</feature>
<dbReference type="SMART" id="SM00254">
    <property type="entry name" value="ShKT"/>
    <property type="match status" value="2"/>
</dbReference>
<dbReference type="SUPFAM" id="SSF55486">
    <property type="entry name" value="Metalloproteases ('zincins'), catalytic domain"/>
    <property type="match status" value="1"/>
</dbReference>
<keyword evidence="5 12" id="KW-0378">Hydrolase</keyword>
<dbReference type="InterPro" id="IPR001506">
    <property type="entry name" value="Peptidase_M12A"/>
</dbReference>
<accession>A0A1I8E983</accession>
<keyword evidence="2 12" id="KW-0645">Protease</keyword>
<evidence type="ECO:0000256" key="4">
    <source>
        <dbReference type="ARBA" id="ARBA00022729"/>
    </source>
</evidence>
<dbReference type="CDD" id="cd04280">
    <property type="entry name" value="ZnMc_astacin_like"/>
    <property type="match status" value="1"/>
</dbReference>
<keyword evidence="4 13" id="KW-0732">Signal</keyword>
<dbReference type="Pfam" id="PF01549">
    <property type="entry name" value="ShK"/>
    <property type="match status" value="2"/>
</dbReference>
<dbReference type="GO" id="GO:0008270">
    <property type="term" value="F:zinc ion binding"/>
    <property type="evidence" value="ECO:0007669"/>
    <property type="project" value="UniProtKB-UniRule"/>
</dbReference>
<feature type="domain" description="ShKT" evidence="15">
    <location>
        <begin position="449"/>
        <end position="485"/>
    </location>
</feature>
<dbReference type="SMART" id="SM00235">
    <property type="entry name" value="ZnMc"/>
    <property type="match status" value="1"/>
</dbReference>
<feature type="chain" id="PRO_5009030114" description="Metalloendopeptidase" evidence="13">
    <location>
        <begin position="29"/>
        <end position="543"/>
    </location>
</feature>
<dbReference type="InterPro" id="IPR034035">
    <property type="entry name" value="Astacin-like_dom"/>
</dbReference>
<evidence type="ECO:0000313" key="17">
    <source>
        <dbReference type="WBParaSite" id="maker-PairedContig_1052-snap-gene-3.40-mRNA-1"/>
    </source>
</evidence>
<evidence type="ECO:0000256" key="11">
    <source>
        <dbReference type="PROSITE-ProRule" id="PRU01005"/>
    </source>
</evidence>
<comment type="caution">
    <text evidence="11">Lacks conserved residue(s) required for the propagation of feature annotation.</text>
</comment>
<dbReference type="EC" id="3.4.24.-" evidence="13"/>
<dbReference type="PROSITE" id="PS51864">
    <property type="entry name" value="ASTACIN"/>
    <property type="match status" value="1"/>
</dbReference>
<dbReference type="FunFam" id="3.40.390.10:FF:000015">
    <property type="entry name" value="Meprin A subunit"/>
    <property type="match status" value="1"/>
</dbReference>
<organism evidence="17">
    <name type="scientific">Wuchereria bancrofti</name>
    <dbReference type="NCBI Taxonomy" id="6293"/>
    <lineage>
        <taxon>Eukaryota</taxon>
        <taxon>Metazoa</taxon>
        <taxon>Ecdysozoa</taxon>
        <taxon>Nematoda</taxon>
        <taxon>Chromadorea</taxon>
        <taxon>Rhabditida</taxon>
        <taxon>Spirurina</taxon>
        <taxon>Spiruromorpha</taxon>
        <taxon>Filarioidea</taxon>
        <taxon>Onchocercidae</taxon>
        <taxon>Wuchereria</taxon>
    </lineage>
</organism>
<dbReference type="InterPro" id="IPR003582">
    <property type="entry name" value="ShKT_dom"/>
</dbReference>
<dbReference type="GO" id="GO:0006508">
    <property type="term" value="P:proteolysis"/>
    <property type="evidence" value="ECO:0007669"/>
    <property type="project" value="UniProtKB-KW"/>
</dbReference>
<keyword evidence="9" id="KW-1015">Disulfide bond</keyword>
<dbReference type="InterPro" id="IPR024079">
    <property type="entry name" value="MetalloPept_cat_dom_sf"/>
</dbReference>
<feature type="region of interest" description="Disordered" evidence="14">
    <location>
        <begin position="372"/>
        <end position="391"/>
    </location>
</feature>
<dbReference type="Gene3D" id="3.40.390.10">
    <property type="entry name" value="Collagenase (Catalytic Domain)"/>
    <property type="match status" value="1"/>
</dbReference>
<dbReference type="PROSITE" id="PS51670">
    <property type="entry name" value="SHKT"/>
    <property type="match status" value="2"/>
</dbReference>
<dbReference type="GO" id="GO:0004222">
    <property type="term" value="F:metalloendopeptidase activity"/>
    <property type="evidence" value="ECO:0007669"/>
    <property type="project" value="UniProtKB-UniRule"/>
</dbReference>
<feature type="binding site" evidence="12">
    <location>
        <position position="197"/>
    </location>
    <ligand>
        <name>Zn(2+)</name>
        <dbReference type="ChEBI" id="CHEBI:29105"/>
        <note>catalytic</note>
    </ligand>
</feature>